<dbReference type="EMBL" id="HBUF01377580">
    <property type="protein sequence ID" value="CAG6728991.1"/>
    <property type="molecule type" value="Transcribed_RNA"/>
</dbReference>
<organism evidence="2">
    <name type="scientific">Cacopsylla melanoneura</name>
    <dbReference type="NCBI Taxonomy" id="428564"/>
    <lineage>
        <taxon>Eukaryota</taxon>
        <taxon>Metazoa</taxon>
        <taxon>Ecdysozoa</taxon>
        <taxon>Arthropoda</taxon>
        <taxon>Hexapoda</taxon>
        <taxon>Insecta</taxon>
        <taxon>Pterygota</taxon>
        <taxon>Neoptera</taxon>
        <taxon>Paraneoptera</taxon>
        <taxon>Hemiptera</taxon>
        <taxon>Sternorrhyncha</taxon>
        <taxon>Psylloidea</taxon>
        <taxon>Psyllidae</taxon>
        <taxon>Psyllinae</taxon>
        <taxon>Cacopsylla</taxon>
    </lineage>
</organism>
<feature type="transmembrane region" description="Helical" evidence="1">
    <location>
        <begin position="32"/>
        <end position="50"/>
    </location>
</feature>
<evidence type="ECO:0000313" key="2">
    <source>
        <dbReference type="EMBL" id="CAG6728991.1"/>
    </source>
</evidence>
<accession>A0A8D8YI09</accession>
<dbReference type="AlphaFoldDB" id="A0A8D8YI09"/>
<sequence length="100" mass="11215">MLKSVATNSVQDYSRVLSTSIHNKSLNENPKIFPILFLIGISITVLYPDYPGYKSSLRSGLSSKFDNAIECENYFTRGVLAYIYTLHITYSSMIPAAILK</sequence>
<keyword evidence="1" id="KW-1133">Transmembrane helix</keyword>
<keyword evidence="1" id="KW-0812">Transmembrane</keyword>
<name>A0A8D8YI09_9HEMI</name>
<proteinExistence type="predicted"/>
<keyword evidence="1" id="KW-0472">Membrane</keyword>
<evidence type="ECO:0000256" key="1">
    <source>
        <dbReference type="SAM" id="Phobius"/>
    </source>
</evidence>
<protein>
    <submittedName>
        <fullName evidence="2">Uncharacterized protein</fullName>
    </submittedName>
</protein>
<reference evidence="2" key="1">
    <citation type="submission" date="2021-05" db="EMBL/GenBank/DDBJ databases">
        <authorList>
            <person name="Alioto T."/>
            <person name="Alioto T."/>
            <person name="Gomez Garrido J."/>
        </authorList>
    </citation>
    <scope>NUCLEOTIDE SEQUENCE</scope>
</reference>